<comment type="caution">
    <text evidence="2">The sequence shown here is derived from an EMBL/GenBank/DDBJ whole genome shotgun (WGS) entry which is preliminary data.</text>
</comment>
<reference evidence="2 3" key="2">
    <citation type="journal article" date="2016" name="Genome Announc.">
        <title>Draft Genome Sequence of Oceanobacillus picturae Heshi-B3, Isolated from Fermented Rice Bran in a Traditional Japanese Seafood Dish.</title>
        <authorList>
            <person name="Akuzawa S."/>
            <person name="Nagaoka J."/>
            <person name="Kanekatsu M."/>
            <person name="Kanesaki Y."/>
            <person name="Suzuki T."/>
        </authorList>
    </citation>
    <scope>NUCLEOTIDE SEQUENCE [LARGE SCALE GENOMIC DNA]</scope>
    <source>
        <strain evidence="2 3">Heshi-B3</strain>
    </source>
</reference>
<dbReference type="PANTHER" id="PTHR33993">
    <property type="entry name" value="GLYOXALASE-RELATED"/>
    <property type="match status" value="1"/>
</dbReference>
<dbReference type="InterPro" id="IPR041581">
    <property type="entry name" value="Glyoxalase_6"/>
</dbReference>
<dbReference type="OrthoDB" id="9804235at2"/>
<dbReference type="GO" id="GO:0051213">
    <property type="term" value="F:dioxygenase activity"/>
    <property type="evidence" value="ECO:0007669"/>
    <property type="project" value="UniProtKB-KW"/>
</dbReference>
<dbReference type="RefSeq" id="WP_058949718.1">
    <property type="nucleotide sequence ID" value="NZ_BBXV01000013.1"/>
</dbReference>
<dbReference type="PROSITE" id="PS51819">
    <property type="entry name" value="VOC"/>
    <property type="match status" value="1"/>
</dbReference>
<dbReference type="InterPro" id="IPR029068">
    <property type="entry name" value="Glyas_Bleomycin-R_OHBP_Dase"/>
</dbReference>
<evidence type="ECO:0000313" key="2">
    <source>
        <dbReference type="EMBL" id="GAQ17254.1"/>
    </source>
</evidence>
<gene>
    <name evidence="2" type="ORF">OPHB3_1179</name>
</gene>
<dbReference type="Gene3D" id="3.10.180.10">
    <property type="entry name" value="2,3-Dihydroxybiphenyl 1,2-Dioxygenase, domain 1"/>
    <property type="match status" value="1"/>
</dbReference>
<dbReference type="SUPFAM" id="SSF54593">
    <property type="entry name" value="Glyoxalase/Bleomycin resistance protein/Dihydroxybiphenyl dioxygenase"/>
    <property type="match status" value="1"/>
</dbReference>
<dbReference type="InterPro" id="IPR037523">
    <property type="entry name" value="VOC_core"/>
</dbReference>
<proteinExistence type="predicted"/>
<dbReference type="EMBL" id="BBXV01000013">
    <property type="protein sequence ID" value="GAQ17254.1"/>
    <property type="molecule type" value="Genomic_DNA"/>
</dbReference>
<dbReference type="Proteomes" id="UP000052946">
    <property type="component" value="Unassembled WGS sequence"/>
</dbReference>
<sequence>MKKQNGRVVGFEINSQEPEKAAAFYANVFGWEVAEPKWDYWAVKTGEDGIDGGIAKGPQDYPHGIRVQIEVESITETIAQAVENGAMVVREKMDFDTFYLAYLVDPSGVGIGLVEQK</sequence>
<accession>A0A0U9HC00</accession>
<protein>
    <submittedName>
        <fullName evidence="2">Glyoxalase/Bleomycin resistance /Dioxygenase superfamily protein</fullName>
    </submittedName>
</protein>
<organism evidence="2 3">
    <name type="scientific">Oceanobacillus picturae</name>
    <dbReference type="NCBI Taxonomy" id="171693"/>
    <lineage>
        <taxon>Bacteria</taxon>
        <taxon>Bacillati</taxon>
        <taxon>Bacillota</taxon>
        <taxon>Bacilli</taxon>
        <taxon>Bacillales</taxon>
        <taxon>Bacillaceae</taxon>
        <taxon>Oceanobacillus</taxon>
    </lineage>
</organism>
<evidence type="ECO:0000259" key="1">
    <source>
        <dbReference type="PROSITE" id="PS51819"/>
    </source>
</evidence>
<name>A0A0U9HC00_9BACI</name>
<dbReference type="Pfam" id="PF18029">
    <property type="entry name" value="Glyoxalase_6"/>
    <property type="match status" value="1"/>
</dbReference>
<feature type="domain" description="VOC" evidence="1">
    <location>
        <begin position="7"/>
        <end position="116"/>
    </location>
</feature>
<dbReference type="AlphaFoldDB" id="A0A0U9HC00"/>
<keyword evidence="2" id="KW-0560">Oxidoreductase</keyword>
<reference evidence="3" key="1">
    <citation type="submission" date="2015-07" db="EMBL/GenBank/DDBJ databases">
        <title>Draft Genome Sequence of Oceanobacillus picturae Heshi-B3 that Was Isolated from Fermented Rice Bran with Aging Salted Mackerel, Which Was Named Heshiko as Traditional Fermented Seafood in Japan.</title>
        <authorList>
            <person name="Akuzawa S."/>
            <person name="Nakagawa J."/>
            <person name="Kanekatsu T."/>
            <person name="Kanesaki Y."/>
            <person name="Suzuki T."/>
        </authorList>
    </citation>
    <scope>NUCLEOTIDE SEQUENCE [LARGE SCALE GENOMIC DNA]</scope>
    <source>
        <strain evidence="3">Heshi-B3</strain>
    </source>
</reference>
<dbReference type="InterPro" id="IPR052164">
    <property type="entry name" value="Anthracycline_SecMetBiosynth"/>
</dbReference>
<evidence type="ECO:0000313" key="3">
    <source>
        <dbReference type="Proteomes" id="UP000052946"/>
    </source>
</evidence>
<keyword evidence="2" id="KW-0223">Dioxygenase</keyword>